<keyword evidence="9" id="KW-1185">Reference proteome</keyword>
<feature type="transmembrane region" description="Helical" evidence="6">
    <location>
        <begin position="12"/>
        <end position="31"/>
    </location>
</feature>
<reference evidence="8 9" key="1">
    <citation type="journal article" date="2024" name="BMC Genomics">
        <title>Genome assembly of redclaw crayfish (Cherax quadricarinatus) provides insights into its immune adaptation and hypoxia tolerance.</title>
        <authorList>
            <person name="Liu Z."/>
            <person name="Zheng J."/>
            <person name="Li H."/>
            <person name="Fang K."/>
            <person name="Wang S."/>
            <person name="He J."/>
            <person name="Zhou D."/>
            <person name="Weng S."/>
            <person name="Chi M."/>
            <person name="Gu Z."/>
            <person name="He J."/>
            <person name="Li F."/>
            <person name="Wang M."/>
        </authorList>
    </citation>
    <scope>NUCLEOTIDE SEQUENCE [LARGE SCALE GENOMIC DNA]</scope>
    <source>
        <strain evidence="8">ZL_2023a</strain>
    </source>
</reference>
<feature type="transmembrane region" description="Helical" evidence="6">
    <location>
        <begin position="74"/>
        <end position="95"/>
    </location>
</feature>
<dbReference type="Gene3D" id="1.20.1250.20">
    <property type="entry name" value="MFS general substrate transporter like domains"/>
    <property type="match status" value="1"/>
</dbReference>
<evidence type="ECO:0000256" key="1">
    <source>
        <dbReference type="ARBA" id="ARBA00004141"/>
    </source>
</evidence>
<feature type="domain" description="Major facilitator superfamily associated" evidence="7">
    <location>
        <begin position="7"/>
        <end position="85"/>
    </location>
</feature>
<evidence type="ECO:0000256" key="6">
    <source>
        <dbReference type="SAM" id="Phobius"/>
    </source>
</evidence>
<dbReference type="InterPro" id="IPR036259">
    <property type="entry name" value="MFS_trans_sf"/>
</dbReference>
<keyword evidence="5 6" id="KW-0472">Membrane</keyword>
<comment type="similarity">
    <text evidence="2">Belongs to the major facilitator superfamily. MFSD6 family.</text>
</comment>
<name>A0AAW0XCR0_CHEQU</name>
<dbReference type="SUPFAM" id="SSF103473">
    <property type="entry name" value="MFS general substrate transporter"/>
    <property type="match status" value="1"/>
</dbReference>
<dbReference type="AlphaFoldDB" id="A0AAW0XCR0"/>
<protein>
    <recommendedName>
        <fullName evidence="7">Major facilitator superfamily associated domain-containing protein</fullName>
    </recommendedName>
</protein>
<evidence type="ECO:0000256" key="3">
    <source>
        <dbReference type="ARBA" id="ARBA00022692"/>
    </source>
</evidence>
<evidence type="ECO:0000256" key="2">
    <source>
        <dbReference type="ARBA" id="ARBA00005241"/>
    </source>
</evidence>
<dbReference type="InterPro" id="IPR051717">
    <property type="entry name" value="MFS_MFSD6"/>
</dbReference>
<dbReference type="Pfam" id="PF12832">
    <property type="entry name" value="MFS_1_like"/>
    <property type="match status" value="1"/>
</dbReference>
<evidence type="ECO:0000313" key="9">
    <source>
        <dbReference type="Proteomes" id="UP001445076"/>
    </source>
</evidence>
<accession>A0AAW0XCR0</accession>
<evidence type="ECO:0000256" key="4">
    <source>
        <dbReference type="ARBA" id="ARBA00022989"/>
    </source>
</evidence>
<organism evidence="8 9">
    <name type="scientific">Cherax quadricarinatus</name>
    <name type="common">Australian red claw crayfish</name>
    <dbReference type="NCBI Taxonomy" id="27406"/>
    <lineage>
        <taxon>Eukaryota</taxon>
        <taxon>Metazoa</taxon>
        <taxon>Ecdysozoa</taxon>
        <taxon>Arthropoda</taxon>
        <taxon>Crustacea</taxon>
        <taxon>Multicrustacea</taxon>
        <taxon>Malacostraca</taxon>
        <taxon>Eumalacostraca</taxon>
        <taxon>Eucarida</taxon>
        <taxon>Decapoda</taxon>
        <taxon>Pleocyemata</taxon>
        <taxon>Astacidea</taxon>
        <taxon>Parastacoidea</taxon>
        <taxon>Parastacidae</taxon>
        <taxon>Cherax</taxon>
    </lineage>
</organism>
<comment type="caution">
    <text evidence="8">The sequence shown here is derived from an EMBL/GenBank/DDBJ whole genome shotgun (WGS) entry which is preliminary data.</text>
</comment>
<sequence length="353" mass="38191">MINKNLLPLKIHFFLFWAAYSSILPFMMVVARQLGIPVATQGIITSVIIVTSMVFKPAISALADSLPAYRKSIFIGLLAAMVLGLGPIGMISPLIGPSNRTGLLVLRSESTTDPLNWIPGYQVPAGKNQSAVSFLTPDTGECYVSSAWDCIAVCPNGDPCPIAYISTIGATLTHVPVGEKDIPEKYMSREQVSDVSSGHVLEGYMSNEEVEMDSVDKGIETKMKYVQTRPDMLVDQSVDGPLTIPSIPTPEDLLTRNVPLMNQSVLTPKDSLTINRPLTNPSVLIPDDSLTSNSNGPLANQSILTLEDSLIRNGSLTNPSALTPHRTSKVIWTSWTIHTVEGLIPQTIEPLNI</sequence>
<dbReference type="PANTHER" id="PTHR16172:SF30">
    <property type="entry name" value="SUGAR BABY, ISOFORM C"/>
    <property type="match status" value="1"/>
</dbReference>
<feature type="transmembrane region" description="Helical" evidence="6">
    <location>
        <begin position="43"/>
        <end position="62"/>
    </location>
</feature>
<keyword evidence="4 6" id="KW-1133">Transmembrane helix</keyword>
<dbReference type="EMBL" id="JARKIK010000046">
    <property type="protein sequence ID" value="KAK8735854.1"/>
    <property type="molecule type" value="Genomic_DNA"/>
</dbReference>
<dbReference type="InterPro" id="IPR024989">
    <property type="entry name" value="MFS_assoc_dom"/>
</dbReference>
<dbReference type="PANTHER" id="PTHR16172">
    <property type="entry name" value="MAJOR FACILITATOR SUPERFAMILY DOMAIN-CONTAINING PROTEIN 6-LIKE"/>
    <property type="match status" value="1"/>
</dbReference>
<keyword evidence="3 6" id="KW-0812">Transmembrane</keyword>
<proteinExistence type="inferred from homology"/>
<feature type="non-terminal residue" evidence="8">
    <location>
        <position position="353"/>
    </location>
</feature>
<gene>
    <name evidence="8" type="ORF">OTU49_005349</name>
</gene>
<dbReference type="GO" id="GO:0016020">
    <property type="term" value="C:membrane"/>
    <property type="evidence" value="ECO:0007669"/>
    <property type="project" value="UniProtKB-SubCell"/>
</dbReference>
<evidence type="ECO:0000259" key="7">
    <source>
        <dbReference type="Pfam" id="PF12832"/>
    </source>
</evidence>
<evidence type="ECO:0000256" key="5">
    <source>
        <dbReference type="ARBA" id="ARBA00023136"/>
    </source>
</evidence>
<comment type="subcellular location">
    <subcellularLocation>
        <location evidence="1">Membrane</location>
        <topology evidence="1">Multi-pass membrane protein</topology>
    </subcellularLocation>
</comment>
<dbReference type="Proteomes" id="UP001445076">
    <property type="component" value="Unassembled WGS sequence"/>
</dbReference>
<evidence type="ECO:0000313" key="8">
    <source>
        <dbReference type="EMBL" id="KAK8735854.1"/>
    </source>
</evidence>